<dbReference type="Proteomes" id="UP000548423">
    <property type="component" value="Unassembled WGS sequence"/>
</dbReference>
<evidence type="ECO:0000313" key="2">
    <source>
        <dbReference type="EMBL" id="NYE06917.1"/>
    </source>
</evidence>
<reference evidence="3" key="2">
    <citation type="submission" date="2020-08" db="EMBL/GenBank/DDBJ databases">
        <title>The Agave Microbiome: Exploring the role of microbial communities in plant adaptations to desert environments.</title>
        <authorList>
            <person name="Partida-Martinez L.P."/>
        </authorList>
    </citation>
    <scope>NUCLEOTIDE SEQUENCE [LARGE SCALE GENOMIC DNA]</scope>
    <source>
        <strain evidence="3">AT2.8</strain>
    </source>
</reference>
<keyword evidence="1" id="KW-1133">Transmembrane helix</keyword>
<evidence type="ECO:0008006" key="4">
    <source>
        <dbReference type="Google" id="ProtNLM"/>
    </source>
</evidence>
<dbReference type="EMBL" id="JACCBX010000007">
    <property type="protein sequence ID" value="NYE06917.1"/>
    <property type="molecule type" value="Genomic_DNA"/>
</dbReference>
<protein>
    <recommendedName>
        <fullName evidence="4">DUF3139 domain-containing protein</fullName>
    </recommendedName>
</protein>
<name>A0A852TH42_9BACI</name>
<accession>A0A852TH42</accession>
<sequence>MLKLFIFVVILITLVVLSMFIDGVLELHKQEKEDKKNIVRDGMEGYLDKTFGFGNVTIFKSILDADGNTRYLVYMPKYEWFKSPQYEWYEIYATQNGFKHDAIKG</sequence>
<keyword evidence="1" id="KW-0472">Membrane</keyword>
<evidence type="ECO:0000256" key="1">
    <source>
        <dbReference type="SAM" id="Phobius"/>
    </source>
</evidence>
<dbReference type="AlphaFoldDB" id="A0A852TH42"/>
<feature type="transmembrane region" description="Helical" evidence="1">
    <location>
        <begin position="6"/>
        <end position="25"/>
    </location>
</feature>
<keyword evidence="1" id="KW-0812">Transmembrane</keyword>
<proteinExistence type="predicted"/>
<reference evidence="3" key="1">
    <citation type="submission" date="2020-07" db="EMBL/GenBank/DDBJ databases">
        <authorList>
            <person name="Partida-Martinez L."/>
            <person name="Huntemann M."/>
            <person name="Clum A."/>
            <person name="Wang J."/>
            <person name="Palaniappan K."/>
            <person name="Ritter S."/>
            <person name="Chen I.-M."/>
            <person name="Stamatis D."/>
            <person name="Reddy T."/>
            <person name="O'Malley R."/>
            <person name="Daum C."/>
            <person name="Shapiro N."/>
            <person name="Ivanova N."/>
            <person name="Kyrpides N."/>
            <person name="Woyke T."/>
        </authorList>
    </citation>
    <scope>NUCLEOTIDE SEQUENCE [LARGE SCALE GENOMIC DNA]</scope>
    <source>
        <strain evidence="3">AT2.8</strain>
    </source>
</reference>
<gene>
    <name evidence="2" type="ORF">F4694_003697</name>
</gene>
<organism evidence="2 3">
    <name type="scientific">Neobacillus niacini</name>
    <dbReference type="NCBI Taxonomy" id="86668"/>
    <lineage>
        <taxon>Bacteria</taxon>
        <taxon>Bacillati</taxon>
        <taxon>Bacillota</taxon>
        <taxon>Bacilli</taxon>
        <taxon>Bacillales</taxon>
        <taxon>Bacillaceae</taxon>
        <taxon>Neobacillus</taxon>
    </lineage>
</organism>
<comment type="caution">
    <text evidence="2">The sequence shown here is derived from an EMBL/GenBank/DDBJ whole genome shotgun (WGS) entry which is preliminary data.</text>
</comment>
<evidence type="ECO:0000313" key="3">
    <source>
        <dbReference type="Proteomes" id="UP000548423"/>
    </source>
</evidence>